<reference evidence="2" key="1">
    <citation type="journal article" date="2014" name="Science">
        <title>Ancient hybridizations among the ancestral genomes of bread wheat.</title>
        <authorList>
            <consortium name="International Wheat Genome Sequencing Consortium,"/>
            <person name="Marcussen T."/>
            <person name="Sandve S.R."/>
            <person name="Heier L."/>
            <person name="Spannagl M."/>
            <person name="Pfeifer M."/>
            <person name="Jakobsen K.S."/>
            <person name="Wulff B.B."/>
            <person name="Steuernagel B."/>
            <person name="Mayer K.F."/>
            <person name="Olsen O.A."/>
        </authorList>
    </citation>
    <scope>NUCLEOTIDE SEQUENCE [LARGE SCALE GENOMIC DNA]</scope>
    <source>
        <strain evidence="2">cv. AL8/78</strain>
    </source>
</reference>
<dbReference type="Proteomes" id="UP000015105">
    <property type="component" value="Chromosome 1D"/>
</dbReference>
<keyword evidence="2" id="KW-1185">Reference proteome</keyword>
<dbReference type="AlphaFoldDB" id="A0A452YD06"/>
<reference evidence="1" key="5">
    <citation type="journal article" date="2021" name="G3 (Bethesda)">
        <title>Aegilops tauschii genome assembly Aet v5.0 features greater sequence contiguity and improved annotation.</title>
        <authorList>
            <person name="Wang L."/>
            <person name="Zhu T."/>
            <person name="Rodriguez J.C."/>
            <person name="Deal K.R."/>
            <person name="Dubcovsky J."/>
            <person name="McGuire P.E."/>
            <person name="Lux T."/>
            <person name="Spannagl M."/>
            <person name="Mayer K.F.X."/>
            <person name="Baldrich P."/>
            <person name="Meyers B.C."/>
            <person name="Huo N."/>
            <person name="Gu Y.Q."/>
            <person name="Zhou H."/>
            <person name="Devos K.M."/>
            <person name="Bennetzen J.L."/>
            <person name="Unver T."/>
            <person name="Budak H."/>
            <person name="Gulick P.J."/>
            <person name="Galiba G."/>
            <person name="Kalapos B."/>
            <person name="Nelson D.R."/>
            <person name="Li P."/>
            <person name="You F.M."/>
            <person name="Luo M.C."/>
            <person name="Dvorak J."/>
        </authorList>
    </citation>
    <scope>NUCLEOTIDE SEQUENCE [LARGE SCALE GENOMIC DNA]</scope>
    <source>
        <strain evidence="1">cv. AL8/78</strain>
    </source>
</reference>
<dbReference type="EnsemblPlants" id="AET1Gv20378500.6">
    <property type="protein sequence ID" value="AET1Gv20378500.6"/>
    <property type="gene ID" value="AET1Gv20378500"/>
</dbReference>
<organism evidence="1 2">
    <name type="scientific">Aegilops tauschii subsp. strangulata</name>
    <name type="common">Goatgrass</name>
    <dbReference type="NCBI Taxonomy" id="200361"/>
    <lineage>
        <taxon>Eukaryota</taxon>
        <taxon>Viridiplantae</taxon>
        <taxon>Streptophyta</taxon>
        <taxon>Embryophyta</taxon>
        <taxon>Tracheophyta</taxon>
        <taxon>Spermatophyta</taxon>
        <taxon>Magnoliopsida</taxon>
        <taxon>Liliopsida</taxon>
        <taxon>Poales</taxon>
        <taxon>Poaceae</taxon>
        <taxon>BOP clade</taxon>
        <taxon>Pooideae</taxon>
        <taxon>Triticodae</taxon>
        <taxon>Triticeae</taxon>
        <taxon>Triticinae</taxon>
        <taxon>Aegilops</taxon>
    </lineage>
</organism>
<sequence>MRRTAYSAPTQQCDGFIGRCVLNIHLFYIGGRGSELCHNHKKFKKFAQASLQLCKSYMEMSSTTGTKRELLLAEMHLKSSLKEAMDFVDSEEYKQLADCLVELKDLIGAA</sequence>
<evidence type="ECO:0000313" key="1">
    <source>
        <dbReference type="EnsemblPlants" id="AET1Gv20378500.6"/>
    </source>
</evidence>
<protein>
    <submittedName>
        <fullName evidence="1">Uncharacterized protein</fullName>
    </submittedName>
</protein>
<name>A0A452YD06_AEGTS</name>
<reference evidence="1" key="3">
    <citation type="journal article" date="2017" name="Nature">
        <title>Genome sequence of the progenitor of the wheat D genome Aegilops tauschii.</title>
        <authorList>
            <person name="Luo M.C."/>
            <person name="Gu Y.Q."/>
            <person name="Puiu D."/>
            <person name="Wang H."/>
            <person name="Twardziok S.O."/>
            <person name="Deal K.R."/>
            <person name="Huo N."/>
            <person name="Zhu T."/>
            <person name="Wang L."/>
            <person name="Wang Y."/>
            <person name="McGuire P.E."/>
            <person name="Liu S."/>
            <person name="Long H."/>
            <person name="Ramasamy R.K."/>
            <person name="Rodriguez J.C."/>
            <person name="Van S.L."/>
            <person name="Yuan L."/>
            <person name="Wang Z."/>
            <person name="Xia Z."/>
            <person name="Xiao L."/>
            <person name="Anderson O.D."/>
            <person name="Ouyang S."/>
            <person name="Liang Y."/>
            <person name="Zimin A.V."/>
            <person name="Pertea G."/>
            <person name="Qi P."/>
            <person name="Bennetzen J.L."/>
            <person name="Dai X."/>
            <person name="Dawson M.W."/>
            <person name="Muller H.G."/>
            <person name="Kugler K."/>
            <person name="Rivarola-Duarte L."/>
            <person name="Spannagl M."/>
            <person name="Mayer K.F.X."/>
            <person name="Lu F.H."/>
            <person name="Bevan M.W."/>
            <person name="Leroy P."/>
            <person name="Li P."/>
            <person name="You F.M."/>
            <person name="Sun Q."/>
            <person name="Liu Z."/>
            <person name="Lyons E."/>
            <person name="Wicker T."/>
            <person name="Salzberg S.L."/>
            <person name="Devos K.M."/>
            <person name="Dvorak J."/>
        </authorList>
    </citation>
    <scope>NUCLEOTIDE SEQUENCE [LARGE SCALE GENOMIC DNA]</scope>
    <source>
        <strain evidence="1">cv. AL8/78</strain>
    </source>
</reference>
<evidence type="ECO:0000313" key="2">
    <source>
        <dbReference type="Proteomes" id="UP000015105"/>
    </source>
</evidence>
<reference evidence="1" key="4">
    <citation type="submission" date="2019-03" db="UniProtKB">
        <authorList>
            <consortium name="EnsemblPlants"/>
        </authorList>
    </citation>
    <scope>IDENTIFICATION</scope>
</reference>
<dbReference type="Gramene" id="AET1Gv20378500.6">
    <property type="protein sequence ID" value="AET1Gv20378500.6"/>
    <property type="gene ID" value="AET1Gv20378500"/>
</dbReference>
<accession>A0A452YD06</accession>
<proteinExistence type="predicted"/>
<reference evidence="2" key="2">
    <citation type="journal article" date="2017" name="Nat. Plants">
        <title>The Aegilops tauschii genome reveals multiple impacts of transposons.</title>
        <authorList>
            <person name="Zhao G."/>
            <person name="Zou C."/>
            <person name="Li K."/>
            <person name="Wang K."/>
            <person name="Li T."/>
            <person name="Gao L."/>
            <person name="Zhang X."/>
            <person name="Wang H."/>
            <person name="Yang Z."/>
            <person name="Liu X."/>
            <person name="Jiang W."/>
            <person name="Mao L."/>
            <person name="Kong X."/>
            <person name="Jiao Y."/>
            <person name="Jia J."/>
        </authorList>
    </citation>
    <scope>NUCLEOTIDE SEQUENCE [LARGE SCALE GENOMIC DNA]</scope>
    <source>
        <strain evidence="2">cv. AL8/78</strain>
    </source>
</reference>